<dbReference type="Gene3D" id="1.25.40.10">
    <property type="entry name" value="Tetratricopeptide repeat domain"/>
    <property type="match status" value="1"/>
</dbReference>
<dbReference type="AlphaFoldDB" id="A0A7M1B5H4"/>
<proteinExistence type="predicted"/>
<dbReference type="EMBL" id="CP041406">
    <property type="protein sequence ID" value="QOP44979.1"/>
    <property type="molecule type" value="Genomic_DNA"/>
</dbReference>
<evidence type="ECO:0008006" key="3">
    <source>
        <dbReference type="Google" id="ProtNLM"/>
    </source>
</evidence>
<reference evidence="1 2" key="1">
    <citation type="submission" date="2019-07" db="EMBL/GenBank/DDBJ databases">
        <title>Sulfurimonas paralvinellae sp. nov., a novel mesophilic, hydrogen- and sulfur-oxidizing chemolithoautotroph within the Epsilonproteo- bacteria isolated from a deep-sea hydrothermal vent polychaete nest, reclassification of Thiomicrospira denitrificans as Sulfurimonas denitrificans comb. nov. and emended description of the genus Sulfurimonas.</title>
        <authorList>
            <person name="Wang S."/>
            <person name="Jiang L."/>
            <person name="Shao Z."/>
        </authorList>
    </citation>
    <scope>NUCLEOTIDE SEQUENCE [LARGE SCALE GENOMIC DNA]</scope>
    <source>
        <strain evidence="1 2">GO25</strain>
    </source>
</reference>
<protein>
    <recommendedName>
        <fullName evidence="3">Tetratricopeptide repeat protein</fullName>
    </recommendedName>
</protein>
<evidence type="ECO:0000313" key="2">
    <source>
        <dbReference type="Proteomes" id="UP000593580"/>
    </source>
</evidence>
<dbReference type="InterPro" id="IPR011990">
    <property type="entry name" value="TPR-like_helical_dom_sf"/>
</dbReference>
<sequence length="197" mass="22674">MSTISKYKILSQAKESFSRAEYEKALEKFAEVLQNYPNSKEAYNGVILSEMAMSGEMGAEALFDYYEILREEDKEEADAVMTEILQNMDGSLEKLGEAFTQPLRDRIEFEDGILYSDFKKLLDKGADFKETFENIMFSTRVIITEKEDFLDFLDKLIEHGFTEMALTYLENALSVYPSDKLLTKLLKKLAQGKNIEN</sequence>
<evidence type="ECO:0000313" key="1">
    <source>
        <dbReference type="EMBL" id="QOP44979.1"/>
    </source>
</evidence>
<keyword evidence="2" id="KW-1185">Reference proteome</keyword>
<organism evidence="1 2">
    <name type="scientific">Sulfurimonas paralvinellae</name>
    <dbReference type="NCBI Taxonomy" id="317658"/>
    <lineage>
        <taxon>Bacteria</taxon>
        <taxon>Pseudomonadati</taxon>
        <taxon>Campylobacterota</taxon>
        <taxon>Epsilonproteobacteria</taxon>
        <taxon>Campylobacterales</taxon>
        <taxon>Sulfurimonadaceae</taxon>
        <taxon>Sulfurimonas</taxon>
    </lineage>
</organism>
<dbReference type="RefSeq" id="WP_193111228.1">
    <property type="nucleotide sequence ID" value="NZ_CP041406.1"/>
</dbReference>
<accession>A0A7M1B5H4</accession>
<dbReference type="Proteomes" id="UP000593580">
    <property type="component" value="Chromosome"/>
</dbReference>
<gene>
    <name evidence="1" type="ORF">FM071_01155</name>
</gene>
<dbReference type="SUPFAM" id="SSF48452">
    <property type="entry name" value="TPR-like"/>
    <property type="match status" value="1"/>
</dbReference>
<dbReference type="KEGG" id="spal:FM071_01155"/>
<name>A0A7M1B5H4_9BACT</name>